<name>C7DGR5_MICA2</name>
<accession>C7DGR5</accession>
<proteinExistence type="predicted"/>
<dbReference type="Proteomes" id="UP000332487">
    <property type="component" value="Unassembled WGS sequence"/>
</dbReference>
<keyword evidence="1" id="KW-0472">Membrane</keyword>
<evidence type="ECO:0000313" key="3">
    <source>
        <dbReference type="Proteomes" id="UP000332487"/>
    </source>
</evidence>
<evidence type="ECO:0000256" key="1">
    <source>
        <dbReference type="SAM" id="Phobius"/>
    </source>
</evidence>
<dbReference type="AlphaFoldDB" id="C7DGR5"/>
<protein>
    <submittedName>
        <fullName evidence="2">Uncharacterized protein</fullName>
    </submittedName>
</protein>
<feature type="transmembrane region" description="Helical" evidence="1">
    <location>
        <begin position="12"/>
        <end position="37"/>
    </location>
</feature>
<evidence type="ECO:0000313" key="2">
    <source>
        <dbReference type="EMBL" id="EET90236.1"/>
    </source>
</evidence>
<keyword evidence="3" id="KW-1185">Reference proteome</keyword>
<keyword evidence="1" id="KW-1133">Transmembrane helix</keyword>
<organism evidence="2 3">
    <name type="scientific">Candidatus Micrarchaeum acidiphilum ARMAN-2</name>
    <dbReference type="NCBI Taxonomy" id="425595"/>
    <lineage>
        <taxon>Archaea</taxon>
        <taxon>Candidatus Micrarchaeota</taxon>
        <taxon>Candidatus Micrarchaeia</taxon>
        <taxon>Candidatus Micrarchaeales</taxon>
        <taxon>Candidatus Micrarchaeaceae</taxon>
        <taxon>Candidatus Micrarchaeum</taxon>
    </lineage>
</organism>
<gene>
    <name evidence="2" type="ORF">UNLARM2_0265</name>
</gene>
<dbReference type="EMBL" id="GG697239">
    <property type="protein sequence ID" value="EET90236.1"/>
    <property type="molecule type" value="Genomic_DNA"/>
</dbReference>
<reference evidence="2 3" key="2">
    <citation type="journal article" date="2010" name="Proc. Natl. Acad. Sci. U.S.A.">
        <title>Enigmatic, ultrasmall, uncultivated Archaea.</title>
        <authorList>
            <person name="Baker B.J."/>
            <person name="Comolli L.R."/>
            <person name="Dick G.J."/>
            <person name="Hauser L.J."/>
            <person name="Hyatt D."/>
            <person name="Dill B.D."/>
            <person name="Land M.L."/>
            <person name="Verberkmoes N.C."/>
            <person name="Hettich R.L."/>
            <person name="Banfield J.F."/>
        </authorList>
    </citation>
    <scope>NUCLEOTIDE SEQUENCE [LARGE SCALE GENOMIC DNA]</scope>
    <source>
        <strain evidence="2">ARMAN-2</strain>
    </source>
</reference>
<keyword evidence="1" id="KW-0812">Transmembrane</keyword>
<reference evidence="2 3" key="1">
    <citation type="journal article" date="2009" name="Genome Biol.">
        <title>Community-wide analysis of microbial genome sequence signatures.</title>
        <authorList>
            <person name="Dick G.J."/>
            <person name="Andersson A.F."/>
            <person name="Baker B.J."/>
            <person name="Simmons S.L."/>
            <person name="Thomas B.C."/>
            <person name="Yelton A.P."/>
            <person name="Banfield J.F."/>
        </authorList>
    </citation>
    <scope>NUCLEOTIDE SEQUENCE [LARGE SCALE GENOMIC DNA]</scope>
    <source>
        <strain evidence="2">ARMAN-2</strain>
    </source>
</reference>
<sequence length="356" mass="37708">MSKNYKLQSAVEYLTTYGWAIIIIVIVLSVLFMMGAFNPSSSVHSECLFPAQIDCIGTTLGGSGTLDFDIVNQFSNPIIITSVYCNNNGNLTNATTFPTAISVPTSSTGKLYAQCYYNGKQFSGPGGKLFEGYLIIDYISPSTGEHHIIKGRVIQTVSAAQAPVIPPVAFSSNSVQNAYTSNLFLTLPPTYTTYLFACADGAYSLSSESWATNVYGKSTSCENGEDCASIGYQSAQTGKCYSSGTWNMTLSGIGLNLSYTKLKVYTAQNSSTSPYITSLTYPVSVSDSFVIILGASGWDPSTITLPRGCTLDTKADISGQSSTYVATCIQPSGSYNVNMTSGTAPSGAALAAYVYS</sequence>